<keyword evidence="7 13" id="KW-0479">Metal-binding</keyword>
<dbReference type="GeneID" id="100906274"/>
<feature type="binding site" description="axial binding residue" evidence="13">
    <location>
        <position position="467"/>
    </location>
    <ligand>
        <name>heme</name>
        <dbReference type="ChEBI" id="CHEBI:30413"/>
    </ligand>
    <ligandPart>
        <name>Fe</name>
        <dbReference type="ChEBI" id="CHEBI:18248"/>
    </ligandPart>
</feature>
<protein>
    <submittedName>
        <fullName evidence="17">Uncharacterized protein LOC100906274</fullName>
    </submittedName>
</protein>
<comment type="cofactor">
    <cofactor evidence="1 13">
        <name>heme</name>
        <dbReference type="ChEBI" id="CHEBI:30413"/>
    </cofactor>
</comment>
<dbReference type="InterPro" id="IPR004147">
    <property type="entry name" value="ABC1_dom"/>
</dbReference>
<organism evidence="16 17">
    <name type="scientific">Galendromus occidentalis</name>
    <name type="common">western predatory mite</name>
    <dbReference type="NCBI Taxonomy" id="34638"/>
    <lineage>
        <taxon>Eukaryota</taxon>
        <taxon>Metazoa</taxon>
        <taxon>Ecdysozoa</taxon>
        <taxon>Arthropoda</taxon>
        <taxon>Chelicerata</taxon>
        <taxon>Arachnida</taxon>
        <taxon>Acari</taxon>
        <taxon>Parasitiformes</taxon>
        <taxon>Mesostigmata</taxon>
        <taxon>Gamasina</taxon>
        <taxon>Phytoseioidea</taxon>
        <taxon>Phytoseiidae</taxon>
        <taxon>Typhlodrominae</taxon>
        <taxon>Galendromus</taxon>
    </lineage>
</organism>
<evidence type="ECO:0000256" key="6">
    <source>
        <dbReference type="ARBA" id="ARBA00022679"/>
    </source>
</evidence>
<dbReference type="Gene3D" id="1.10.630.10">
    <property type="entry name" value="Cytochrome P450"/>
    <property type="match status" value="1"/>
</dbReference>
<evidence type="ECO:0000256" key="2">
    <source>
        <dbReference type="ARBA" id="ARBA00004749"/>
    </source>
</evidence>
<gene>
    <name evidence="17" type="primary">LOC100906274</name>
</gene>
<proteinExistence type="inferred from homology"/>
<dbReference type="InterPro" id="IPR001128">
    <property type="entry name" value="Cyt_P450"/>
</dbReference>
<comment type="similarity">
    <text evidence="4">Belongs to the cytochrome P450 family.</text>
</comment>
<evidence type="ECO:0000256" key="5">
    <source>
        <dbReference type="ARBA" id="ARBA00022617"/>
    </source>
</evidence>
<keyword evidence="11 13" id="KW-0408">Iron</keyword>
<evidence type="ECO:0000256" key="1">
    <source>
        <dbReference type="ARBA" id="ARBA00001971"/>
    </source>
</evidence>
<dbReference type="Pfam" id="PF00067">
    <property type="entry name" value="p450"/>
    <property type="match status" value="1"/>
</dbReference>
<evidence type="ECO:0000256" key="14">
    <source>
        <dbReference type="SAM" id="MobiDB-lite"/>
    </source>
</evidence>
<dbReference type="PRINTS" id="PR00463">
    <property type="entry name" value="EP450I"/>
</dbReference>
<dbReference type="Proteomes" id="UP000694867">
    <property type="component" value="Unplaced"/>
</dbReference>
<dbReference type="GO" id="GO:0004497">
    <property type="term" value="F:monooxygenase activity"/>
    <property type="evidence" value="ECO:0007669"/>
    <property type="project" value="UniProtKB-KW"/>
</dbReference>
<keyword evidence="16" id="KW-1185">Reference proteome</keyword>
<dbReference type="GO" id="GO:0005506">
    <property type="term" value="F:iron ion binding"/>
    <property type="evidence" value="ECO:0007669"/>
    <property type="project" value="InterPro"/>
</dbReference>
<dbReference type="PRINTS" id="PR00385">
    <property type="entry name" value="P450"/>
</dbReference>
<comment type="similarity">
    <text evidence="3">Belongs to the protein kinase superfamily. ADCK protein kinase family.</text>
</comment>
<dbReference type="InterPro" id="IPR002401">
    <property type="entry name" value="Cyt_P450_E_grp-I"/>
</dbReference>
<dbReference type="Pfam" id="PF03109">
    <property type="entry name" value="ABC1"/>
    <property type="match status" value="1"/>
</dbReference>
<dbReference type="SUPFAM" id="SSF56112">
    <property type="entry name" value="Protein kinase-like (PK-like)"/>
    <property type="match status" value="1"/>
</dbReference>
<evidence type="ECO:0000256" key="11">
    <source>
        <dbReference type="ARBA" id="ARBA00023004"/>
    </source>
</evidence>
<dbReference type="GO" id="GO:0006744">
    <property type="term" value="P:ubiquinone biosynthetic process"/>
    <property type="evidence" value="ECO:0007669"/>
    <property type="project" value="TreeGrafter"/>
</dbReference>
<dbReference type="PANTHER" id="PTHR43851:SF3">
    <property type="entry name" value="COENZYME Q8"/>
    <property type="match status" value="1"/>
</dbReference>
<dbReference type="InterPro" id="IPR051409">
    <property type="entry name" value="Atypical_kinase_ADCK"/>
</dbReference>
<evidence type="ECO:0000256" key="12">
    <source>
        <dbReference type="ARBA" id="ARBA00023033"/>
    </source>
</evidence>
<accession>A0AAJ7WIG8</accession>
<evidence type="ECO:0000256" key="13">
    <source>
        <dbReference type="PIRSR" id="PIRSR602401-1"/>
    </source>
</evidence>
<evidence type="ECO:0000313" key="16">
    <source>
        <dbReference type="Proteomes" id="UP000694867"/>
    </source>
</evidence>
<keyword evidence="6" id="KW-0808">Transferase</keyword>
<feature type="domain" description="ABC1 atypical kinase-like" evidence="15">
    <location>
        <begin position="785"/>
        <end position="1025"/>
    </location>
</feature>
<dbReference type="GO" id="GO:0005524">
    <property type="term" value="F:ATP binding"/>
    <property type="evidence" value="ECO:0007669"/>
    <property type="project" value="UniProtKB-KW"/>
</dbReference>
<evidence type="ECO:0000256" key="8">
    <source>
        <dbReference type="ARBA" id="ARBA00022741"/>
    </source>
</evidence>
<evidence type="ECO:0000256" key="3">
    <source>
        <dbReference type="ARBA" id="ARBA00009670"/>
    </source>
</evidence>
<dbReference type="InterPro" id="IPR011009">
    <property type="entry name" value="Kinase-like_dom_sf"/>
</dbReference>
<dbReference type="InterPro" id="IPR034646">
    <property type="entry name" value="ADCK3_dom"/>
</dbReference>
<keyword evidence="5 13" id="KW-0349">Heme</keyword>
<feature type="region of interest" description="Disordered" evidence="14">
    <location>
        <begin position="25"/>
        <end position="54"/>
    </location>
</feature>
<evidence type="ECO:0000256" key="9">
    <source>
        <dbReference type="ARBA" id="ARBA00022840"/>
    </source>
</evidence>
<name>A0AAJ7WIG8_9ACAR</name>
<evidence type="ECO:0000256" key="7">
    <source>
        <dbReference type="ARBA" id="ARBA00022723"/>
    </source>
</evidence>
<evidence type="ECO:0000256" key="4">
    <source>
        <dbReference type="ARBA" id="ARBA00010617"/>
    </source>
</evidence>
<evidence type="ECO:0000256" key="10">
    <source>
        <dbReference type="ARBA" id="ARBA00023002"/>
    </source>
</evidence>
<dbReference type="AlphaFoldDB" id="A0AAJ7WIG8"/>
<dbReference type="FunFam" id="1.10.630.10:FF:000006">
    <property type="entry name" value="Cytochrome P450 302a1, mitochondrial"/>
    <property type="match status" value="1"/>
</dbReference>
<dbReference type="GO" id="GO:0016740">
    <property type="term" value="F:transferase activity"/>
    <property type="evidence" value="ECO:0007669"/>
    <property type="project" value="UniProtKB-KW"/>
</dbReference>
<dbReference type="CDD" id="cd11054">
    <property type="entry name" value="CYP24A1-like"/>
    <property type="match status" value="1"/>
</dbReference>
<keyword evidence="9" id="KW-0067">ATP-binding</keyword>
<keyword evidence="10" id="KW-0560">Oxidoreductase</keyword>
<dbReference type="InterPro" id="IPR036396">
    <property type="entry name" value="Cyt_P450_sf"/>
</dbReference>
<dbReference type="GO" id="GO:0020037">
    <property type="term" value="F:heme binding"/>
    <property type="evidence" value="ECO:0007669"/>
    <property type="project" value="InterPro"/>
</dbReference>
<comment type="pathway">
    <text evidence="2">Cofactor biosynthesis; ubiquinone biosynthesis.</text>
</comment>
<dbReference type="GO" id="GO:0016705">
    <property type="term" value="F:oxidoreductase activity, acting on paired donors, with incorporation or reduction of molecular oxygen"/>
    <property type="evidence" value="ECO:0007669"/>
    <property type="project" value="InterPro"/>
</dbReference>
<dbReference type="KEGG" id="goe:100906274"/>
<dbReference type="RefSeq" id="XP_028968072.1">
    <property type="nucleotide sequence ID" value="XM_029112239.1"/>
</dbReference>
<reference evidence="17" key="1">
    <citation type="submission" date="2025-08" db="UniProtKB">
        <authorList>
            <consortium name="RefSeq"/>
        </authorList>
    </citation>
    <scope>IDENTIFICATION</scope>
</reference>
<dbReference type="SUPFAM" id="SSF48264">
    <property type="entry name" value="Cytochrome P450"/>
    <property type="match status" value="1"/>
</dbReference>
<dbReference type="CDD" id="cd13970">
    <property type="entry name" value="ABC1_ADCK3"/>
    <property type="match status" value="1"/>
</dbReference>
<evidence type="ECO:0000259" key="15">
    <source>
        <dbReference type="Pfam" id="PF03109"/>
    </source>
</evidence>
<keyword evidence="12" id="KW-0503">Monooxygenase</keyword>
<evidence type="ECO:0000313" key="17">
    <source>
        <dbReference type="RefSeq" id="XP_028968072.1"/>
    </source>
</evidence>
<keyword evidence="8" id="KW-0547">Nucleotide-binding</keyword>
<feature type="compositionally biased region" description="Basic and acidic residues" evidence="14">
    <location>
        <begin position="38"/>
        <end position="51"/>
    </location>
</feature>
<sequence>MTKLQMSMRVLRRAPSLRQSSSLSVRCPVAETATSQHSPRDEANEPVRPFEEIPGPQPLPIVGNIWRYILPFGGFDITKMHLNAAKLKREFGNLVREKVVADRTLVHVFDPRDIETVFRNEGRYPTRLSHRALLKYREQRPNTYRNGGVIPTNGAEWAELRQKFQMPMLRKESLELYRDGLFDVADDVLDICHEFGSKAEKDFVPTLYVWALEATGLLALNTRLGCVKAPEDPSSRQRRLIEAAAETNRVIMLTENGLPFWRYWDTPTYKKLVRAQDTMTVIVNQYLAESEPEADSDESATVLQQFLSMPGDKRDVYTMITDIFMAGIDTTAYAMTFLLYHLAVNPECQNRLREELRALFDRVEKPTLRDLDACSYLRACTRESHRLLPVALGTGRILENDITLSGYNVPAGTMIVLHNQTTSRDPEHFVDPSEFRPERWLRVGGSEECRGNHPFAYLPFGYGPRMCIGRRFADNTINVLISKMILEFSIEYRHHTPMDCFTKLINVPDQPLKLAFLKNKDLSARVPTLAHTEIAMLRPRSPFLAGPLVRLSATSSNSPPIADSRRVNDSPEEHLSQGLAMIARGMSEVSQALLKYGLPASSTSPASSSPRTVLSRIDEISPKDSFGLNNLCVVIEGLRQLLEMTIEYNLRQAVGTASRKEPIKSNEILVKAVNDTKRFETISIKDPGLGAASKAKKVPATRFRRALTYGGLFAGLGVGTASEVVRRLTSNDEAKKPFLLSQANANRIVETLCQVRGAALKIGQILSIQDSKLVPEEISQLFIRVRDAAHYMPKWQLNQVLTRELGENWRERFDSFDEMPFAAASIGQVHHASFEGRDVAIKVQYPGVAQGINSDIDNLMMVLKVWDILPRGFFINNLVEVARRELAWEVDYQREAAASKRFKELLQHEEVFMIPEVVESITTKRVFASEYVKGVLPVDRLENASQGLRNYVAKNLLRLTLEEIFVYRFMQTDPNWSNFLYQPETEKIILLDFGASRGYDVAFIDLYMKIIDAATRGDVDTIVRHSKEIGFLTGEEEELMIKAHCDAVLILAEAFTVDEFDFGRRETEEKVSQLVPIMLKHRLSPPPEEIYSIHRKLSGIFLLCAKLKAKFDCRQLYFDILANLKHRREAVEPILSREL</sequence>
<dbReference type="CTD" id="32239"/>
<dbReference type="PANTHER" id="PTHR43851">
    <property type="match status" value="1"/>
</dbReference>
<dbReference type="InterPro" id="IPR017972">
    <property type="entry name" value="Cyt_P450_CS"/>
</dbReference>
<dbReference type="PROSITE" id="PS00086">
    <property type="entry name" value="CYTOCHROME_P450"/>
    <property type="match status" value="1"/>
</dbReference>